<accession>B2TCX3</accession>
<dbReference type="Proteomes" id="UP000001739">
    <property type="component" value="Chromosome 2"/>
</dbReference>
<dbReference type="HOGENOM" id="CLU_3230815_0_0_4"/>
<dbReference type="AlphaFoldDB" id="B2TCX3"/>
<proteinExistence type="predicted"/>
<reference evidence="1 2" key="1">
    <citation type="journal article" date="2011" name="J. Bacteriol.">
        <title>Complete genome sequence of the plant growth-promoting endophyte Burkholderia phytofirmans strain PsJN.</title>
        <authorList>
            <person name="Weilharter A."/>
            <person name="Mitter B."/>
            <person name="Shin M.V."/>
            <person name="Chain P.S."/>
            <person name="Nowak J."/>
            <person name="Sessitsch A."/>
        </authorList>
    </citation>
    <scope>NUCLEOTIDE SEQUENCE [LARGE SCALE GENOMIC DNA]</scope>
    <source>
        <strain evidence="2">DSM 17436 / LMG 22146 / PsJN</strain>
    </source>
</reference>
<name>B2TCX3_PARPJ</name>
<gene>
    <name evidence="1" type="ordered locus">Bphyt_5188</name>
</gene>
<protein>
    <submittedName>
        <fullName evidence="1">Uncharacterized protein</fullName>
    </submittedName>
</protein>
<organism evidence="1 2">
    <name type="scientific">Paraburkholderia phytofirmans (strain DSM 17436 / LMG 22146 / PsJN)</name>
    <name type="common">Burkholderia phytofirmans</name>
    <dbReference type="NCBI Taxonomy" id="398527"/>
    <lineage>
        <taxon>Bacteria</taxon>
        <taxon>Pseudomonadati</taxon>
        <taxon>Pseudomonadota</taxon>
        <taxon>Betaproteobacteria</taxon>
        <taxon>Burkholderiales</taxon>
        <taxon>Burkholderiaceae</taxon>
        <taxon>Paraburkholderia</taxon>
    </lineage>
</organism>
<evidence type="ECO:0000313" key="1">
    <source>
        <dbReference type="EMBL" id="ACD19547.1"/>
    </source>
</evidence>
<dbReference type="KEGG" id="bpy:Bphyt_5188"/>
<dbReference type="STRING" id="398527.Bphyt_5188"/>
<evidence type="ECO:0000313" key="2">
    <source>
        <dbReference type="Proteomes" id="UP000001739"/>
    </source>
</evidence>
<dbReference type="EMBL" id="CP001053">
    <property type="protein sequence ID" value="ACD19547.1"/>
    <property type="molecule type" value="Genomic_DNA"/>
</dbReference>
<sequence>MRFRYFGAAILGMLPKSIDVNRRIQLSCLTQAAQLLNLIAPIC</sequence>